<feature type="compositionally biased region" description="Basic and acidic residues" evidence="1">
    <location>
        <begin position="30"/>
        <end position="40"/>
    </location>
</feature>
<feature type="transmembrane region" description="Helical" evidence="2">
    <location>
        <begin position="114"/>
        <end position="134"/>
    </location>
</feature>
<reference evidence="3 4" key="1">
    <citation type="submission" date="2019-02" db="EMBL/GenBank/DDBJ databases">
        <title>Genome sequencing of the rare red list fungi Phlebia centrifuga.</title>
        <authorList>
            <person name="Buettner E."/>
            <person name="Kellner H."/>
        </authorList>
    </citation>
    <scope>NUCLEOTIDE SEQUENCE [LARGE SCALE GENOMIC DNA]</scope>
    <source>
        <strain evidence="3 4">DSM 108282</strain>
    </source>
</reference>
<accession>A0A4S4KNQ8</accession>
<proteinExistence type="predicted"/>
<evidence type="ECO:0000313" key="4">
    <source>
        <dbReference type="Proteomes" id="UP000309038"/>
    </source>
</evidence>
<feature type="compositionally biased region" description="Polar residues" evidence="1">
    <location>
        <begin position="43"/>
        <end position="61"/>
    </location>
</feature>
<protein>
    <submittedName>
        <fullName evidence="3">Uncharacterized protein</fullName>
    </submittedName>
</protein>
<feature type="region of interest" description="Disordered" evidence="1">
    <location>
        <begin position="1"/>
        <end position="81"/>
    </location>
</feature>
<dbReference type="EMBL" id="SGPJ01000064">
    <property type="protein sequence ID" value="THG99943.1"/>
    <property type="molecule type" value="Genomic_DNA"/>
</dbReference>
<dbReference type="InterPro" id="IPR014710">
    <property type="entry name" value="RmlC-like_jellyroll"/>
</dbReference>
<dbReference type="AlphaFoldDB" id="A0A4S4KNQ8"/>
<dbReference type="InterPro" id="IPR011051">
    <property type="entry name" value="RmlC_Cupin_sf"/>
</dbReference>
<keyword evidence="2" id="KW-1133">Transmembrane helix</keyword>
<dbReference type="SUPFAM" id="SSF51182">
    <property type="entry name" value="RmlC-like cupins"/>
    <property type="match status" value="1"/>
</dbReference>
<keyword evidence="2" id="KW-0472">Membrane</keyword>
<organism evidence="3 4">
    <name type="scientific">Hermanssonia centrifuga</name>
    <dbReference type="NCBI Taxonomy" id="98765"/>
    <lineage>
        <taxon>Eukaryota</taxon>
        <taxon>Fungi</taxon>
        <taxon>Dikarya</taxon>
        <taxon>Basidiomycota</taxon>
        <taxon>Agaricomycotina</taxon>
        <taxon>Agaricomycetes</taxon>
        <taxon>Polyporales</taxon>
        <taxon>Meruliaceae</taxon>
        <taxon>Hermanssonia</taxon>
    </lineage>
</organism>
<feature type="transmembrane region" description="Helical" evidence="2">
    <location>
        <begin position="201"/>
        <end position="222"/>
    </location>
</feature>
<comment type="caution">
    <text evidence="3">The sequence shown here is derived from an EMBL/GenBank/DDBJ whole genome shotgun (WGS) entry which is preliminary data.</text>
</comment>
<name>A0A4S4KNQ8_9APHY</name>
<feature type="transmembrane region" description="Helical" evidence="2">
    <location>
        <begin position="146"/>
        <end position="165"/>
    </location>
</feature>
<evidence type="ECO:0000256" key="2">
    <source>
        <dbReference type="SAM" id="Phobius"/>
    </source>
</evidence>
<gene>
    <name evidence="3" type="ORF">EW026_g2497</name>
</gene>
<keyword evidence="4" id="KW-1185">Reference proteome</keyword>
<keyword evidence="2" id="KW-0812">Transmembrane</keyword>
<evidence type="ECO:0000313" key="3">
    <source>
        <dbReference type="EMBL" id="THG99943.1"/>
    </source>
</evidence>
<dbReference type="Gene3D" id="2.60.120.10">
    <property type="entry name" value="Jelly Rolls"/>
    <property type="match status" value="1"/>
</dbReference>
<dbReference type="Proteomes" id="UP000309038">
    <property type="component" value="Unassembled WGS sequence"/>
</dbReference>
<evidence type="ECO:0000256" key="1">
    <source>
        <dbReference type="SAM" id="MobiDB-lite"/>
    </source>
</evidence>
<sequence length="349" mass="38542">MSYASVAAHNAPPPSMQPHADPALLNTEAPSHDNIADDAQKVNIVSSDFKQHPSTATSTQDVPYETPPVPVTAPTRAPDRHRAADKARKYAHDAEEEGFYLWNVTKQYLFRPSVAGGLLGVVNVGLLSWAGYSLYTKPYIRHDSRLLATSAVAALTLVGAEGYAAEKYRLTPAGQEEEQRARQEGAVLYNAAREHILRPGVYSGLVGGLNAGVLGALAYLAYKNWNLRWDRKTVSAVTVTLLTLWSGEGCKTYTLIFHIIIMKAYYHDNLPGDPRLPHINASAEPVTDLTLKAIGVLHWSIPVDSDGKWETEIDEVAKEREYRNRDVVESSRETLGDQFDKKMAVVYEE</sequence>